<dbReference type="EMBL" id="OAOP01000011">
    <property type="protein sequence ID" value="SNX75149.1"/>
    <property type="molecule type" value="Genomic_DNA"/>
</dbReference>
<keyword evidence="1" id="KW-1133">Transmembrane helix</keyword>
<keyword evidence="1" id="KW-0472">Membrane</keyword>
<dbReference type="Proteomes" id="UP000219546">
    <property type="component" value="Unassembled WGS sequence"/>
</dbReference>
<feature type="transmembrane region" description="Helical" evidence="1">
    <location>
        <begin position="54"/>
        <end position="71"/>
    </location>
</feature>
<keyword evidence="3" id="KW-1185">Reference proteome</keyword>
<protein>
    <submittedName>
        <fullName evidence="2">Uncharacterized protein</fullName>
    </submittedName>
</protein>
<keyword evidence="1" id="KW-0812">Transmembrane</keyword>
<organism evidence="2 3">
    <name type="scientific">Bacillus oleivorans</name>
    <dbReference type="NCBI Taxonomy" id="1448271"/>
    <lineage>
        <taxon>Bacteria</taxon>
        <taxon>Bacillati</taxon>
        <taxon>Bacillota</taxon>
        <taxon>Bacilli</taxon>
        <taxon>Bacillales</taxon>
        <taxon>Bacillaceae</taxon>
        <taxon>Bacillus</taxon>
    </lineage>
</organism>
<name>A0A285D5U5_9BACI</name>
<proteinExistence type="predicted"/>
<evidence type="ECO:0000313" key="2">
    <source>
        <dbReference type="EMBL" id="SNX75149.1"/>
    </source>
</evidence>
<reference evidence="2 3" key="1">
    <citation type="submission" date="2017-08" db="EMBL/GenBank/DDBJ databases">
        <authorList>
            <person name="de Groot N.N."/>
        </authorList>
    </citation>
    <scope>NUCLEOTIDE SEQUENCE [LARGE SCALE GENOMIC DNA]</scope>
    <source>
        <strain evidence="2 3">JC228</strain>
    </source>
</reference>
<evidence type="ECO:0000313" key="3">
    <source>
        <dbReference type="Proteomes" id="UP000219546"/>
    </source>
</evidence>
<gene>
    <name evidence="2" type="ORF">SAMN05877753_11132</name>
</gene>
<dbReference type="RefSeq" id="WP_097160303.1">
    <property type="nucleotide sequence ID" value="NZ_JBEPMQ010000014.1"/>
</dbReference>
<sequence length="74" mass="9258">MKPRITTIEFNEEYKKEMEMYENTLKNIVKRRIEEIDEAFIMDEYKEEVREDKFNIRLFQIIIFIVIVLLWKPL</sequence>
<evidence type="ECO:0000256" key="1">
    <source>
        <dbReference type="SAM" id="Phobius"/>
    </source>
</evidence>
<dbReference type="AlphaFoldDB" id="A0A285D5U5"/>
<accession>A0A285D5U5</accession>